<protein>
    <recommendedName>
        <fullName evidence="2">histone acetyltransferase</fullName>
        <ecNumber evidence="2">2.3.1.48</ecNumber>
    </recommendedName>
</protein>
<evidence type="ECO:0000256" key="2">
    <source>
        <dbReference type="ARBA" id="ARBA00013184"/>
    </source>
</evidence>
<sequence length="479" mass="53241">MKTTEKDGAQDVPSTIPRVKPLILKTPTDSRKLIQKQLVILLHSHACLKKDLANSAKRCNVPNCSMMQEVWLHIKKCRIGPDCPHIHCSSSLKILAHWKHCKDPECAVCQLVRLKGAKQFELHTQRQQSRKEEVGVPMPFDTTTNTTANPMFFCGTGQSPACRRQGLSHHQCQGHHQPQPGNKAADSLDLSSPSSLSSCINYSSDCSHTPTRNSSCCNNPYHHHDSHSSNDSYSSRDHHAINLYHNVAATAAAASSSRFWSHSDGSTAMSLAMMAPLRVSFSSENNLPHDCPVGQYLSLGPNNPESSYHFYHHQNIEPPQRLDARCLNNCYYGQLNCQPYFSEKNGDDKLKMITKPLETPPPHLLPKRRPFEDQPYTDHPCSLLPVPSAHDVRRAYEQLGIPCPVDALQRLMATLPGGICLVEENQTYCSKLDKGVVSKMRTAPASRHRDDDNVDADDGIHDSTDDETPVVVVVGDPTD</sequence>
<dbReference type="GO" id="GO:0031490">
    <property type="term" value="F:chromatin DNA binding"/>
    <property type="evidence" value="ECO:0007669"/>
    <property type="project" value="TreeGrafter"/>
</dbReference>
<keyword evidence="8" id="KW-0805">Transcription regulation</keyword>
<evidence type="ECO:0000256" key="5">
    <source>
        <dbReference type="ARBA" id="ARBA00022771"/>
    </source>
</evidence>
<dbReference type="EC" id="2.3.1.48" evidence="2"/>
<dbReference type="SUPFAM" id="SSF57933">
    <property type="entry name" value="TAZ domain"/>
    <property type="match status" value="1"/>
</dbReference>
<reference evidence="15 16" key="1">
    <citation type="submission" date="2015-12" db="EMBL/GenBank/DDBJ databases">
        <title>The genome of Folsomia candida.</title>
        <authorList>
            <person name="Faddeeva A."/>
            <person name="Derks M.F."/>
            <person name="Anvar Y."/>
            <person name="Smit S."/>
            <person name="Van Straalen N."/>
            <person name="Roelofs D."/>
        </authorList>
    </citation>
    <scope>NUCLEOTIDE SEQUENCE [LARGE SCALE GENOMIC DNA]</scope>
    <source>
        <strain evidence="15 16">VU population</strain>
        <tissue evidence="15">Whole body</tissue>
    </source>
</reference>
<dbReference type="GO" id="GO:0003713">
    <property type="term" value="F:transcription coactivator activity"/>
    <property type="evidence" value="ECO:0007669"/>
    <property type="project" value="TreeGrafter"/>
</dbReference>
<dbReference type="PANTHER" id="PTHR13808:SF1">
    <property type="entry name" value="HISTONE ACETYLTRANSFERASE"/>
    <property type="match status" value="1"/>
</dbReference>
<dbReference type="Gene3D" id="1.20.1020.10">
    <property type="entry name" value="TAZ domain"/>
    <property type="match status" value="1"/>
</dbReference>
<evidence type="ECO:0000256" key="13">
    <source>
        <dbReference type="SAM" id="MobiDB-lite"/>
    </source>
</evidence>
<evidence type="ECO:0000313" key="15">
    <source>
        <dbReference type="EMBL" id="OXA51827.1"/>
    </source>
</evidence>
<evidence type="ECO:0000259" key="14">
    <source>
        <dbReference type="PROSITE" id="PS50134"/>
    </source>
</evidence>
<keyword evidence="6 12" id="KW-0862">Zinc</keyword>
<keyword evidence="5 12" id="KW-0863">Zinc-finger</keyword>
<keyword evidence="16" id="KW-1185">Reference proteome</keyword>
<dbReference type="STRING" id="158441.A0A226E4C2"/>
<dbReference type="PANTHER" id="PTHR13808">
    <property type="entry name" value="CBP/P300-RELATED"/>
    <property type="match status" value="1"/>
</dbReference>
<dbReference type="GO" id="GO:0000123">
    <property type="term" value="C:histone acetyltransferase complex"/>
    <property type="evidence" value="ECO:0007669"/>
    <property type="project" value="TreeGrafter"/>
</dbReference>
<keyword evidence="3" id="KW-0808">Transferase</keyword>
<feature type="compositionally biased region" description="Low complexity" evidence="13">
    <location>
        <begin position="469"/>
        <end position="479"/>
    </location>
</feature>
<keyword evidence="4 12" id="KW-0479">Metal-binding</keyword>
<dbReference type="GO" id="GO:0008270">
    <property type="term" value="F:zinc ion binding"/>
    <property type="evidence" value="ECO:0007669"/>
    <property type="project" value="UniProtKB-KW"/>
</dbReference>
<accession>A0A226E4C2</accession>
<proteinExistence type="predicted"/>
<feature type="region of interest" description="Disordered" evidence="13">
    <location>
        <begin position="439"/>
        <end position="479"/>
    </location>
</feature>
<evidence type="ECO:0000256" key="12">
    <source>
        <dbReference type="PROSITE-ProRule" id="PRU00203"/>
    </source>
</evidence>
<evidence type="ECO:0000256" key="9">
    <source>
        <dbReference type="ARBA" id="ARBA00023163"/>
    </source>
</evidence>
<evidence type="ECO:0000256" key="6">
    <source>
        <dbReference type="ARBA" id="ARBA00022833"/>
    </source>
</evidence>
<keyword evidence="7" id="KW-0156">Chromatin regulator</keyword>
<organism evidence="15 16">
    <name type="scientific">Folsomia candida</name>
    <name type="common">Springtail</name>
    <dbReference type="NCBI Taxonomy" id="158441"/>
    <lineage>
        <taxon>Eukaryota</taxon>
        <taxon>Metazoa</taxon>
        <taxon>Ecdysozoa</taxon>
        <taxon>Arthropoda</taxon>
        <taxon>Hexapoda</taxon>
        <taxon>Collembola</taxon>
        <taxon>Entomobryomorpha</taxon>
        <taxon>Isotomoidea</taxon>
        <taxon>Isotomidae</taxon>
        <taxon>Proisotominae</taxon>
        <taxon>Folsomia</taxon>
    </lineage>
</organism>
<dbReference type="SMART" id="SM00551">
    <property type="entry name" value="ZnF_TAZ"/>
    <property type="match status" value="1"/>
</dbReference>
<dbReference type="InterPro" id="IPR013178">
    <property type="entry name" value="Histone_AcTrfase_Rtt109/CBP"/>
</dbReference>
<evidence type="ECO:0000256" key="8">
    <source>
        <dbReference type="ARBA" id="ARBA00023015"/>
    </source>
</evidence>
<dbReference type="GO" id="GO:0045944">
    <property type="term" value="P:positive regulation of transcription by RNA polymerase II"/>
    <property type="evidence" value="ECO:0007669"/>
    <property type="project" value="TreeGrafter"/>
</dbReference>
<dbReference type="PROSITE" id="PS50134">
    <property type="entry name" value="ZF_TAZ"/>
    <property type="match status" value="1"/>
</dbReference>
<dbReference type="GO" id="GO:0005667">
    <property type="term" value="C:transcription regulator complex"/>
    <property type="evidence" value="ECO:0007669"/>
    <property type="project" value="TreeGrafter"/>
</dbReference>
<dbReference type="InterPro" id="IPR000197">
    <property type="entry name" value="Znf_TAZ"/>
</dbReference>
<dbReference type="Proteomes" id="UP000198287">
    <property type="component" value="Unassembled WGS sequence"/>
</dbReference>
<dbReference type="InterPro" id="IPR035898">
    <property type="entry name" value="TAZ_dom_sf"/>
</dbReference>
<comment type="caution">
    <text evidence="15">The sequence shown here is derived from an EMBL/GenBank/DDBJ whole genome shotgun (WGS) entry which is preliminary data.</text>
</comment>
<evidence type="ECO:0000256" key="11">
    <source>
        <dbReference type="ARBA" id="ARBA00048017"/>
    </source>
</evidence>
<dbReference type="Pfam" id="PF02135">
    <property type="entry name" value="zf-TAZ"/>
    <property type="match status" value="1"/>
</dbReference>
<keyword evidence="10" id="KW-0539">Nucleus</keyword>
<evidence type="ECO:0000256" key="7">
    <source>
        <dbReference type="ARBA" id="ARBA00022853"/>
    </source>
</evidence>
<evidence type="ECO:0000256" key="10">
    <source>
        <dbReference type="ARBA" id="ARBA00023242"/>
    </source>
</evidence>
<comment type="subcellular location">
    <subcellularLocation>
        <location evidence="1">Nucleus</location>
    </subcellularLocation>
</comment>
<feature type="compositionally biased region" description="Low complexity" evidence="13">
    <location>
        <begin position="169"/>
        <end position="189"/>
    </location>
</feature>
<dbReference type="GO" id="GO:0004402">
    <property type="term" value="F:histone acetyltransferase activity"/>
    <property type="evidence" value="ECO:0007669"/>
    <property type="project" value="InterPro"/>
</dbReference>
<comment type="catalytic activity">
    <reaction evidence="11">
        <text>L-lysyl-[protein] + acetyl-CoA = N(6)-acetyl-L-lysyl-[protein] + CoA + H(+)</text>
        <dbReference type="Rhea" id="RHEA:45948"/>
        <dbReference type="Rhea" id="RHEA-COMP:9752"/>
        <dbReference type="Rhea" id="RHEA-COMP:10731"/>
        <dbReference type="ChEBI" id="CHEBI:15378"/>
        <dbReference type="ChEBI" id="CHEBI:29969"/>
        <dbReference type="ChEBI" id="CHEBI:57287"/>
        <dbReference type="ChEBI" id="CHEBI:57288"/>
        <dbReference type="ChEBI" id="CHEBI:61930"/>
        <dbReference type="EC" id="2.3.1.48"/>
    </reaction>
</comment>
<dbReference type="EMBL" id="LNIX01000007">
    <property type="protein sequence ID" value="OXA51827.1"/>
    <property type="molecule type" value="Genomic_DNA"/>
</dbReference>
<evidence type="ECO:0000256" key="3">
    <source>
        <dbReference type="ARBA" id="ARBA00022679"/>
    </source>
</evidence>
<dbReference type="GO" id="GO:0005634">
    <property type="term" value="C:nucleus"/>
    <property type="evidence" value="ECO:0007669"/>
    <property type="project" value="UniProtKB-SubCell"/>
</dbReference>
<evidence type="ECO:0000256" key="4">
    <source>
        <dbReference type="ARBA" id="ARBA00022723"/>
    </source>
</evidence>
<dbReference type="AlphaFoldDB" id="A0A226E4C2"/>
<gene>
    <name evidence="15" type="ORF">Fcan01_13411</name>
</gene>
<keyword evidence="9" id="KW-0804">Transcription</keyword>
<feature type="domain" description="TAZ-type" evidence="14">
    <location>
        <begin position="27"/>
        <end position="112"/>
    </location>
</feature>
<feature type="region of interest" description="Disordered" evidence="13">
    <location>
        <begin position="166"/>
        <end position="189"/>
    </location>
</feature>
<feature type="zinc finger region" description="TAZ-type" evidence="12">
    <location>
        <begin position="27"/>
        <end position="112"/>
    </location>
</feature>
<name>A0A226E4C2_FOLCA</name>
<evidence type="ECO:0000256" key="1">
    <source>
        <dbReference type="ARBA" id="ARBA00004123"/>
    </source>
</evidence>
<dbReference type="OrthoDB" id="899at2759"/>
<evidence type="ECO:0000313" key="16">
    <source>
        <dbReference type="Proteomes" id="UP000198287"/>
    </source>
</evidence>